<comment type="caution">
    <text evidence="9">The sequence shown here is derived from an EMBL/GenBank/DDBJ whole genome shotgun (WGS) entry which is preliminary data.</text>
</comment>
<dbReference type="GO" id="GO:0006508">
    <property type="term" value="P:proteolysis"/>
    <property type="evidence" value="ECO:0007669"/>
    <property type="project" value="UniProtKB-KW"/>
</dbReference>
<dbReference type="SUPFAM" id="SSF55031">
    <property type="entry name" value="Bacterial exopeptidase dimerisation domain"/>
    <property type="match status" value="1"/>
</dbReference>
<evidence type="ECO:0000256" key="6">
    <source>
        <dbReference type="ARBA" id="ARBA00022833"/>
    </source>
</evidence>
<dbReference type="AlphaFoldDB" id="A0A023DD32"/>
<keyword evidence="10" id="KW-1185">Reference proteome</keyword>
<dbReference type="PANTHER" id="PTHR43808">
    <property type="entry name" value="ACETYLORNITHINE DEACETYLASE"/>
    <property type="match status" value="1"/>
</dbReference>
<keyword evidence="4" id="KW-0479">Metal-binding</keyword>
<reference evidence="9 10" key="1">
    <citation type="submission" date="2014-04" db="EMBL/GenBank/DDBJ databases">
        <title>Whole genome shotgun sequence of Geobacillus caldoxylosilyticus NBRC 107762.</title>
        <authorList>
            <person name="Hosoyama A."/>
            <person name="Hosoyama Y."/>
            <person name="Katano-Makiyama Y."/>
            <person name="Tsuchikane K."/>
            <person name="Ohji S."/>
            <person name="Ichikawa N."/>
            <person name="Yamazoe A."/>
            <person name="Fujita N."/>
        </authorList>
    </citation>
    <scope>NUCLEOTIDE SEQUENCE [LARGE SCALE GENOMIC DNA]</scope>
    <source>
        <strain evidence="9 10">NBRC 107762</strain>
    </source>
</reference>
<dbReference type="Gene3D" id="3.30.70.360">
    <property type="match status" value="2"/>
</dbReference>
<dbReference type="InterPro" id="IPR050072">
    <property type="entry name" value="Peptidase_M20A"/>
</dbReference>
<dbReference type="GO" id="GO:0008270">
    <property type="term" value="F:zinc ion binding"/>
    <property type="evidence" value="ECO:0007669"/>
    <property type="project" value="InterPro"/>
</dbReference>
<protein>
    <submittedName>
        <fullName evidence="9">Dipeptidase PepV</fullName>
    </submittedName>
</protein>
<evidence type="ECO:0000256" key="2">
    <source>
        <dbReference type="ARBA" id="ARBA00006247"/>
    </source>
</evidence>
<keyword evidence="8" id="KW-0482">Metalloprotease</keyword>
<evidence type="ECO:0000256" key="5">
    <source>
        <dbReference type="ARBA" id="ARBA00022801"/>
    </source>
</evidence>
<dbReference type="InterPro" id="IPR036264">
    <property type="entry name" value="Bact_exopeptidase_dim_dom"/>
</dbReference>
<sequence>MKKKGRVGVGINWLEEVLKRKEELIQDTQALLRIPSVLDEESATEEAPLGRGVYEALQFLLRRGQEEGFTAKNLDGLAGHLEMGQGDELIGILCHVDVVPPGDGWSSDPFAAEIRDEKIYARGAIDDKGPTMAALYAMKIVKELGLPLRKRVRMIIGTDEESNWRCVDHYFKHEEMPTMGFAPDADFPIIYAEKGIVDLDLCQPLTEMSEQGGIQLYSFRSGRRYNMVPDFAEAVLAVNDEQKEKIEKHYHHFLREANMKGNAIVKEETITFQLEGVSAHAMEPDNGKNAGLWLAKWLSSIELDAPAASFIRFVTDYFFADSRGNKLGIAYHDEITEDLTVNVGILSYDRQGGAKIGLNIRYPVTNEIEQTKQKLEAVAAQHGFTVGHFSDSKPHYVDQNHELVRTLQRVYEEQTGERATLLSIGGGTYARSLKAGVAFGPLFPGRPDVAHQKDEYIIIDDLLKATAIYAQAIYELAK</sequence>
<dbReference type="EMBL" id="BAWO01000011">
    <property type="protein sequence ID" value="GAJ39062.1"/>
    <property type="molecule type" value="Genomic_DNA"/>
</dbReference>
<evidence type="ECO:0000256" key="1">
    <source>
        <dbReference type="ARBA" id="ARBA00001947"/>
    </source>
</evidence>
<dbReference type="InterPro" id="IPR010964">
    <property type="entry name" value="M20A_pepV-rel"/>
</dbReference>
<gene>
    <name evidence="9" type="primary">pepV</name>
    <name evidence="9" type="ORF">GCA01S_011_01150</name>
</gene>
<dbReference type="Pfam" id="PF01546">
    <property type="entry name" value="Peptidase_M20"/>
    <property type="match status" value="1"/>
</dbReference>
<dbReference type="GO" id="GO:0008237">
    <property type="term" value="F:metallopeptidase activity"/>
    <property type="evidence" value="ECO:0007669"/>
    <property type="project" value="UniProtKB-KW"/>
</dbReference>
<evidence type="ECO:0000313" key="9">
    <source>
        <dbReference type="EMBL" id="GAJ39062.1"/>
    </source>
</evidence>
<dbReference type="CDD" id="cd03888">
    <property type="entry name" value="M20_PepV"/>
    <property type="match status" value="1"/>
</dbReference>
<dbReference type="GO" id="GO:0008777">
    <property type="term" value="F:acetylornithine deacetylase activity"/>
    <property type="evidence" value="ECO:0007669"/>
    <property type="project" value="TreeGrafter"/>
</dbReference>
<keyword evidence="7" id="KW-0224">Dipeptidase</keyword>
<proteinExistence type="inferred from homology"/>
<comment type="similarity">
    <text evidence="2">Belongs to the peptidase M20A family.</text>
</comment>
<name>A0A023DD32_9BACL</name>
<dbReference type="Gene3D" id="3.40.630.10">
    <property type="entry name" value="Zn peptidases"/>
    <property type="match status" value="1"/>
</dbReference>
<dbReference type="NCBIfam" id="TIGR01887">
    <property type="entry name" value="dipeptidaselike"/>
    <property type="match status" value="1"/>
</dbReference>
<dbReference type="PROSITE" id="PS00759">
    <property type="entry name" value="ARGE_DAPE_CPG2_2"/>
    <property type="match status" value="1"/>
</dbReference>
<organism evidence="9 10">
    <name type="scientific">Parageobacillus caldoxylosilyticus NBRC 107762</name>
    <dbReference type="NCBI Taxonomy" id="1220594"/>
    <lineage>
        <taxon>Bacteria</taxon>
        <taxon>Bacillati</taxon>
        <taxon>Bacillota</taxon>
        <taxon>Bacilli</taxon>
        <taxon>Bacillales</taxon>
        <taxon>Anoxybacillaceae</taxon>
        <taxon>Saccharococcus</taxon>
    </lineage>
</organism>
<keyword evidence="3" id="KW-0645">Protease</keyword>
<evidence type="ECO:0000256" key="3">
    <source>
        <dbReference type="ARBA" id="ARBA00022670"/>
    </source>
</evidence>
<dbReference type="Proteomes" id="UP000023561">
    <property type="component" value="Unassembled WGS sequence"/>
</dbReference>
<dbReference type="NCBIfam" id="NF005591">
    <property type="entry name" value="PRK07318.1"/>
    <property type="match status" value="1"/>
</dbReference>
<accession>A0A023DD32</accession>
<dbReference type="SUPFAM" id="SSF53187">
    <property type="entry name" value="Zn-dependent exopeptidases"/>
    <property type="match status" value="1"/>
</dbReference>
<keyword evidence="6" id="KW-0862">Zinc</keyword>
<evidence type="ECO:0000256" key="8">
    <source>
        <dbReference type="ARBA" id="ARBA00023049"/>
    </source>
</evidence>
<dbReference type="PANTHER" id="PTHR43808:SF31">
    <property type="entry name" value="N-ACETYL-L-CITRULLINE DEACETYLASE"/>
    <property type="match status" value="1"/>
</dbReference>
<dbReference type="InterPro" id="IPR001261">
    <property type="entry name" value="ArgE/DapE_CS"/>
</dbReference>
<evidence type="ECO:0000256" key="4">
    <source>
        <dbReference type="ARBA" id="ARBA00022723"/>
    </source>
</evidence>
<dbReference type="GO" id="GO:0006526">
    <property type="term" value="P:L-arginine biosynthetic process"/>
    <property type="evidence" value="ECO:0007669"/>
    <property type="project" value="TreeGrafter"/>
</dbReference>
<dbReference type="InterPro" id="IPR002933">
    <property type="entry name" value="Peptidase_M20"/>
</dbReference>
<comment type="cofactor">
    <cofactor evidence="1">
        <name>Zn(2+)</name>
        <dbReference type="ChEBI" id="CHEBI:29105"/>
    </cofactor>
</comment>
<dbReference type="GO" id="GO:0016805">
    <property type="term" value="F:dipeptidase activity"/>
    <property type="evidence" value="ECO:0007669"/>
    <property type="project" value="UniProtKB-KW"/>
</dbReference>
<keyword evidence="5" id="KW-0378">Hydrolase</keyword>
<evidence type="ECO:0000256" key="7">
    <source>
        <dbReference type="ARBA" id="ARBA00022997"/>
    </source>
</evidence>
<evidence type="ECO:0000313" key="10">
    <source>
        <dbReference type="Proteomes" id="UP000023561"/>
    </source>
</evidence>